<dbReference type="RefSeq" id="WP_135388379.1">
    <property type="nucleotide sequence ID" value="NZ_PGGK01000002.1"/>
</dbReference>
<evidence type="ECO:0000313" key="2">
    <source>
        <dbReference type="EMBL" id="TGC10878.1"/>
    </source>
</evidence>
<evidence type="ECO:0000313" key="3">
    <source>
        <dbReference type="Proteomes" id="UP000297295"/>
    </source>
</evidence>
<organism evidence="2 3">
    <name type="scientific">Methanolobus halotolerans</name>
    <dbReference type="NCBI Taxonomy" id="2052935"/>
    <lineage>
        <taxon>Archaea</taxon>
        <taxon>Methanobacteriati</taxon>
        <taxon>Methanobacteriota</taxon>
        <taxon>Stenosarchaea group</taxon>
        <taxon>Methanomicrobia</taxon>
        <taxon>Methanosarcinales</taxon>
        <taxon>Methanosarcinaceae</taxon>
        <taxon>Methanolobus</taxon>
    </lineage>
</organism>
<dbReference type="EMBL" id="PGGK01000002">
    <property type="protein sequence ID" value="TGC10878.1"/>
    <property type="molecule type" value="Genomic_DNA"/>
</dbReference>
<name>A0A4E0PXD2_9EURY</name>
<comment type="caution">
    <text evidence="2">The sequence shown here is derived from an EMBL/GenBank/DDBJ whole genome shotgun (WGS) entry which is preliminary data.</text>
</comment>
<dbReference type="Proteomes" id="UP000297295">
    <property type="component" value="Unassembled WGS sequence"/>
</dbReference>
<dbReference type="PANTHER" id="PTHR42200">
    <property type="entry name" value="ARCHAEAL FLAGELLA-RELATED PROTEIN F-RELATED"/>
    <property type="match status" value="1"/>
</dbReference>
<keyword evidence="3" id="KW-1185">Reference proteome</keyword>
<dbReference type="Pfam" id="PF01917">
    <property type="entry name" value="Flagellin_arch-type"/>
    <property type="match status" value="1"/>
</dbReference>
<gene>
    <name evidence="2" type="ORF">CUN85_01595</name>
</gene>
<dbReference type="AlphaFoldDB" id="A0A4E0PXD2"/>
<dbReference type="OrthoDB" id="147298at2157"/>
<dbReference type="PANTHER" id="PTHR42200:SF2">
    <property type="entry name" value="ARCHAEAL FLAGELLA-RELATED PROTEIN F"/>
    <property type="match status" value="1"/>
</dbReference>
<dbReference type="GO" id="GO:0005198">
    <property type="term" value="F:structural molecule activity"/>
    <property type="evidence" value="ECO:0007669"/>
    <property type="project" value="InterPro"/>
</dbReference>
<accession>A0A4E0PXD2</accession>
<feature type="transmembrane region" description="Helical" evidence="1">
    <location>
        <begin position="6"/>
        <end position="27"/>
    </location>
</feature>
<evidence type="ECO:0000256" key="1">
    <source>
        <dbReference type="SAM" id="Phobius"/>
    </source>
</evidence>
<keyword evidence="1" id="KW-0812">Transmembrane</keyword>
<keyword evidence="1" id="KW-0472">Membrane</keyword>
<dbReference type="InterPro" id="IPR002774">
    <property type="entry name" value="Flagellin_arc-type"/>
</dbReference>
<keyword evidence="1" id="KW-1133">Transmembrane helix</keyword>
<sequence length="143" mass="15594">MGFEVSVVVAIFFISAVIVGTFSYTTLTTSSEIASDASAEQYQMQNKRLNTGIEIEDSIADVFNETHDLTVTMKNTGSETLSFDELNVLIDGSLKEYTFSDTAVTWVPEETRNLTVSGLEGTGSHRVKIVTENGIADYGTYVV</sequence>
<reference evidence="2 3" key="1">
    <citation type="submission" date="2017-11" db="EMBL/GenBank/DDBJ databases">
        <title>Isolation and Characterization of Methanogenic Archaea from Saline Meromictic Lake at Siberia.</title>
        <authorList>
            <person name="Shen Y."/>
            <person name="Huang H.-H."/>
            <person name="Lai M.-C."/>
            <person name="Chen S.-C."/>
        </authorList>
    </citation>
    <scope>NUCLEOTIDE SEQUENCE [LARGE SCALE GENOMIC DNA]</scope>
    <source>
        <strain evidence="2 3">SY-01</strain>
    </source>
</reference>
<evidence type="ECO:0008006" key="4">
    <source>
        <dbReference type="Google" id="ProtNLM"/>
    </source>
</evidence>
<protein>
    <recommendedName>
        <fullName evidence="4">Flagellar protein FlaF</fullName>
    </recommendedName>
</protein>
<dbReference type="GO" id="GO:0097588">
    <property type="term" value="P:archaeal or bacterial-type flagellum-dependent cell motility"/>
    <property type="evidence" value="ECO:0007669"/>
    <property type="project" value="InterPro"/>
</dbReference>
<proteinExistence type="predicted"/>